<dbReference type="AlphaFoldDB" id="A0A939BNS9"/>
<dbReference type="InterPro" id="IPR045375">
    <property type="entry name" value="Put_radical_SAM-like_N"/>
</dbReference>
<dbReference type="SUPFAM" id="SSF102114">
    <property type="entry name" value="Radical SAM enzymes"/>
    <property type="match status" value="1"/>
</dbReference>
<evidence type="ECO:0000259" key="3">
    <source>
        <dbReference type="Pfam" id="PF17820"/>
    </source>
</evidence>
<name>A0A939BNS9_9FIRM</name>
<comment type="caution">
    <text evidence="5">The sequence shown here is derived from an EMBL/GenBank/DDBJ whole genome shotgun (WGS) entry which is preliminary data.</text>
</comment>
<feature type="domain" description="Putative radical SAM N-terminal" evidence="4">
    <location>
        <begin position="74"/>
        <end position="223"/>
    </location>
</feature>
<dbReference type="Pfam" id="PF17820">
    <property type="entry name" value="PDZ_6"/>
    <property type="match status" value="1"/>
</dbReference>
<dbReference type="EMBL" id="JAFBDQ010000003">
    <property type="protein sequence ID" value="MBM7556012.1"/>
    <property type="molecule type" value="Genomic_DNA"/>
</dbReference>
<dbReference type="InterPro" id="IPR058240">
    <property type="entry name" value="rSAM_sf"/>
</dbReference>
<evidence type="ECO:0000313" key="5">
    <source>
        <dbReference type="EMBL" id="MBM7556012.1"/>
    </source>
</evidence>
<dbReference type="Gene3D" id="3.20.20.70">
    <property type="entry name" value="Aldolase class I"/>
    <property type="match status" value="1"/>
</dbReference>
<feature type="domain" description="PDZ" evidence="3">
    <location>
        <begin position="12"/>
        <end position="50"/>
    </location>
</feature>
<dbReference type="SUPFAM" id="SSF50156">
    <property type="entry name" value="PDZ domain-like"/>
    <property type="match status" value="1"/>
</dbReference>
<evidence type="ECO:0000256" key="1">
    <source>
        <dbReference type="SAM" id="Coils"/>
    </source>
</evidence>
<sequence>MEQEEINSYIEIEGIKENSIADEIDLEAGDKLVKIDGQVLSDYIDYKFLVTDNYLELEVVKESGEYWVIEVEKGFDEELGIEFSDIVFDGLKTCHNNCIFCFVDQMPDECRNTLSIKDDDYRFSFLKGSYTTLTNLSSEEFNRIKRMHLSPINISVHSTNAEVRKQMLNNKNAGKILEQVEELVTAGIEVNTQVVLCPGVNDGQYLRKTIEDLGEFAPQVRSLAIVPVGLTKYREGLADLRSFTAEEAKEVITMVEEYQTQFQDEFGSSFVYLADEFYLLAGEEIPKEERYDDFPQLENGVGMVRLLRNEFEELKENLPEEIETERKITLLTGELGFESLKPIINQLNKIDNLELEALVMENDFFGSQVTVTGLLTGQDILKQLQETESDLGDLMLVPDILLNDDNLFLDDLSWEQFKEKIDQKVIKVDTTAQDLVEIVLESRRG</sequence>
<dbReference type="Proteomes" id="UP000774000">
    <property type="component" value="Unassembled WGS sequence"/>
</dbReference>
<keyword evidence="6" id="KW-1185">Reference proteome</keyword>
<feature type="domain" description="DUF512" evidence="2">
    <location>
        <begin position="226"/>
        <end position="429"/>
    </location>
</feature>
<organism evidence="5 6">
    <name type="scientific">Halanaerobacter jeridensis</name>
    <dbReference type="NCBI Taxonomy" id="706427"/>
    <lineage>
        <taxon>Bacteria</taxon>
        <taxon>Bacillati</taxon>
        <taxon>Bacillota</taxon>
        <taxon>Clostridia</taxon>
        <taxon>Halanaerobiales</taxon>
        <taxon>Halobacteroidaceae</taxon>
        <taxon>Halanaerobacter</taxon>
    </lineage>
</organism>
<keyword evidence="1" id="KW-0175">Coiled coil</keyword>
<evidence type="ECO:0000313" key="6">
    <source>
        <dbReference type="Proteomes" id="UP000774000"/>
    </source>
</evidence>
<accession>A0A939BNS9</accession>
<reference evidence="5" key="1">
    <citation type="submission" date="2021-01" db="EMBL/GenBank/DDBJ databases">
        <title>Genomic Encyclopedia of Type Strains, Phase IV (KMG-IV): sequencing the most valuable type-strain genomes for metagenomic binning, comparative biology and taxonomic classification.</title>
        <authorList>
            <person name="Goeker M."/>
        </authorList>
    </citation>
    <scope>NUCLEOTIDE SEQUENCE</scope>
    <source>
        <strain evidence="5">DSM 23230</strain>
    </source>
</reference>
<dbReference type="InterPro" id="IPR007549">
    <property type="entry name" value="DUF512"/>
</dbReference>
<proteinExistence type="predicted"/>
<evidence type="ECO:0000259" key="2">
    <source>
        <dbReference type="Pfam" id="PF04459"/>
    </source>
</evidence>
<dbReference type="Pfam" id="PF19238">
    <property type="entry name" value="Radical_SAM_2"/>
    <property type="match status" value="1"/>
</dbReference>
<dbReference type="InterPro" id="IPR036034">
    <property type="entry name" value="PDZ_sf"/>
</dbReference>
<dbReference type="RefSeq" id="WP_204700716.1">
    <property type="nucleotide sequence ID" value="NZ_JAFBDQ010000003.1"/>
</dbReference>
<dbReference type="InterPro" id="IPR013785">
    <property type="entry name" value="Aldolase_TIM"/>
</dbReference>
<evidence type="ECO:0000259" key="4">
    <source>
        <dbReference type="Pfam" id="PF19238"/>
    </source>
</evidence>
<feature type="coiled-coil region" evidence="1">
    <location>
        <begin position="304"/>
        <end position="363"/>
    </location>
</feature>
<protein>
    <submittedName>
        <fullName evidence="5">Radical SAM enzyme (TIGR03279 family)</fullName>
    </submittedName>
</protein>
<gene>
    <name evidence="5" type="ORF">JOC47_000846</name>
</gene>
<dbReference type="Pfam" id="PF04459">
    <property type="entry name" value="DUF512"/>
    <property type="match status" value="1"/>
</dbReference>
<dbReference type="InterPro" id="IPR041489">
    <property type="entry name" value="PDZ_6"/>
</dbReference>